<keyword evidence="2" id="KW-1185">Reference proteome</keyword>
<accession>A0A1E5PJB8</accession>
<organism evidence="1 2">
    <name type="scientific">Streptomyces agglomeratus</name>
    <dbReference type="NCBI Taxonomy" id="285458"/>
    <lineage>
        <taxon>Bacteria</taxon>
        <taxon>Bacillati</taxon>
        <taxon>Actinomycetota</taxon>
        <taxon>Actinomycetes</taxon>
        <taxon>Kitasatosporales</taxon>
        <taxon>Streptomycetaceae</taxon>
        <taxon>Streptomyces</taxon>
    </lineage>
</organism>
<reference evidence="1 2" key="1">
    <citation type="submission" date="2016-08" db="EMBL/GenBank/DDBJ databases">
        <title>Complete genome sequence of Streptomyces agglomeratus strain 6-3-2, a novel anti-MRSA actinomycete isolated from Wuli of Tebit, China.</title>
        <authorList>
            <person name="Chen X."/>
        </authorList>
    </citation>
    <scope>NUCLEOTIDE SEQUENCE [LARGE SCALE GENOMIC DNA]</scope>
    <source>
        <strain evidence="1 2">6-3-2</strain>
    </source>
</reference>
<name>A0A1E5PJB8_9ACTN</name>
<dbReference type="OrthoDB" id="3215106at2"/>
<gene>
    <name evidence="1" type="ORF">AS594_22385</name>
</gene>
<comment type="caution">
    <text evidence="1">The sequence shown here is derived from an EMBL/GenBank/DDBJ whole genome shotgun (WGS) entry which is preliminary data.</text>
</comment>
<dbReference type="AlphaFoldDB" id="A0A1E5PJB8"/>
<dbReference type="Proteomes" id="UP000095759">
    <property type="component" value="Unassembled WGS sequence"/>
</dbReference>
<dbReference type="EMBL" id="MEHJ01000001">
    <property type="protein sequence ID" value="OEJ29629.1"/>
    <property type="molecule type" value="Genomic_DNA"/>
</dbReference>
<evidence type="ECO:0000313" key="1">
    <source>
        <dbReference type="EMBL" id="OEJ29629.1"/>
    </source>
</evidence>
<evidence type="ECO:0000313" key="2">
    <source>
        <dbReference type="Proteomes" id="UP000095759"/>
    </source>
</evidence>
<proteinExistence type="predicted"/>
<protein>
    <submittedName>
        <fullName evidence="1">Transcriptional regulator</fullName>
    </submittedName>
</protein>
<sequence length="329" mass="36029">MAARRAKAFALTANQGNLTREVMEQIHDDVRQLATDYPQRPLSELLGDLVQTQETLYTLLENRQRPEQARQLYFLTGVTSGLLAKASHDLADPHAALTQARTAYLCAENADHNGLRAWIRGLQSLISYWAGRLHESVKYAQAGAQFATLGHSTTAVWLPVSEARAWAALGNADQTHSAIRRAEDAWETVRPDEVDELGGMCTFGRSRQIYYAADALAWLPSEAGAAQGYAARAVEAYADTSDPEWSFGDEAGSRTDLAIARINLGELEGADEAVSPILELAPENRINGIVNSAMRVHNALSQSSLSVPGSELQERIEMFTRTPLKSLPR</sequence>